<name>A0A2C5WV92_9PEZI</name>
<keyword evidence="2" id="KW-1185">Reference proteome</keyword>
<dbReference type="AlphaFoldDB" id="A0A2C5WV92"/>
<reference evidence="1 2" key="2">
    <citation type="journal article" date="2013" name="IMA Fungus">
        <title>IMA Genome-F 1: Ceratocystis fimbriata: Draft nuclear genome sequence for the plant pathogen, Ceratocystis fimbriata.</title>
        <authorList>
            <person name="Wilken P.M."/>
            <person name="Steenkamp E.T."/>
            <person name="Wingfield M.J."/>
            <person name="de Beer Z.W."/>
            <person name="Wingfield B.D."/>
        </authorList>
    </citation>
    <scope>NUCLEOTIDE SEQUENCE [LARGE SCALE GENOMIC DNA]</scope>
    <source>
        <strain evidence="1 2">CBS 114723</strain>
    </source>
</reference>
<reference evidence="1 2" key="1">
    <citation type="journal article" date="2013" name="Fungal Biol.">
        <title>Analysis of microsatellite markers in the genome of the plant pathogen Ceratocystis fimbriata.</title>
        <authorList>
            <person name="Simpson M.C."/>
            <person name="Wilken P.M."/>
            <person name="Coetzee M.P."/>
            <person name="Wingfield M.J."/>
            <person name="Wingfield B.D."/>
        </authorList>
    </citation>
    <scope>NUCLEOTIDE SEQUENCE [LARGE SCALE GENOMIC DNA]</scope>
    <source>
        <strain evidence="1 2">CBS 114723</strain>
    </source>
</reference>
<evidence type="ECO:0000313" key="1">
    <source>
        <dbReference type="EMBL" id="PHH49561.1"/>
    </source>
</evidence>
<evidence type="ECO:0000313" key="2">
    <source>
        <dbReference type="Proteomes" id="UP000222788"/>
    </source>
</evidence>
<organism evidence="1 2">
    <name type="scientific">Ceratocystis fimbriata CBS 114723</name>
    <dbReference type="NCBI Taxonomy" id="1035309"/>
    <lineage>
        <taxon>Eukaryota</taxon>
        <taxon>Fungi</taxon>
        <taxon>Dikarya</taxon>
        <taxon>Ascomycota</taxon>
        <taxon>Pezizomycotina</taxon>
        <taxon>Sordariomycetes</taxon>
        <taxon>Hypocreomycetidae</taxon>
        <taxon>Microascales</taxon>
        <taxon>Ceratocystidaceae</taxon>
        <taxon>Ceratocystis</taxon>
    </lineage>
</organism>
<dbReference type="OrthoDB" id="4158189at2759"/>
<comment type="caution">
    <text evidence="1">The sequence shown here is derived from an EMBL/GenBank/DDBJ whole genome shotgun (WGS) entry which is preliminary data.</text>
</comment>
<protein>
    <submittedName>
        <fullName evidence="1">Uncharacterized protein</fullName>
    </submittedName>
</protein>
<sequence>MCGPDNSTRPRVGALAALRSAPGIMDCTECDLIFYTPGSPCSLTATHLRMESKNLRSEKDIRVIIHETGELHKTVDQCGLLVDYSLGKQHTSTQDDASEFVLPQPCSLAIGGQGIIGRRVSLMLNDCPVAEGIIGVNC</sequence>
<proteinExistence type="predicted"/>
<dbReference type="EMBL" id="APWK03000189">
    <property type="protein sequence ID" value="PHH49561.1"/>
    <property type="molecule type" value="Genomic_DNA"/>
</dbReference>
<dbReference type="STRING" id="1035309.A0A2C5WV92"/>
<gene>
    <name evidence="1" type="ORF">CFIMG_006363RA</name>
</gene>
<dbReference type="Proteomes" id="UP000222788">
    <property type="component" value="Unassembled WGS sequence"/>
</dbReference>
<accession>A0A2C5WV92</accession>